<accession>A0AA40EUP7</accession>
<gene>
    <name evidence="9" type="ORF">B0T18DRAFT_346900</name>
</gene>
<keyword evidence="10" id="KW-1185">Reference proteome</keyword>
<dbReference type="PANTHER" id="PTHR12289:SF41">
    <property type="entry name" value="FAILED AXON CONNECTIONS-RELATED"/>
    <property type="match status" value="1"/>
</dbReference>
<keyword evidence="7" id="KW-1133">Transmembrane helix</keyword>
<comment type="caution">
    <text evidence="9">The sequence shown here is derived from an EMBL/GenBank/DDBJ whole genome shotgun (WGS) entry which is preliminary data.</text>
</comment>
<evidence type="ECO:0000313" key="10">
    <source>
        <dbReference type="Proteomes" id="UP001172155"/>
    </source>
</evidence>
<evidence type="ECO:0000259" key="8">
    <source>
        <dbReference type="Pfam" id="PF10568"/>
    </source>
</evidence>
<evidence type="ECO:0000256" key="3">
    <source>
        <dbReference type="ARBA" id="ARBA00022787"/>
    </source>
</evidence>
<comment type="subcellular location">
    <subcellularLocation>
        <location evidence="1">Mitochondrion outer membrane</location>
    </subcellularLocation>
</comment>
<dbReference type="GO" id="GO:0001401">
    <property type="term" value="C:SAM complex"/>
    <property type="evidence" value="ECO:0007669"/>
    <property type="project" value="InterPro"/>
</dbReference>
<feature type="transmembrane region" description="Helical" evidence="7">
    <location>
        <begin position="357"/>
        <end position="376"/>
    </location>
</feature>
<keyword evidence="6 7" id="KW-0472">Membrane</keyword>
<proteinExistence type="predicted"/>
<dbReference type="GO" id="GO:0015031">
    <property type="term" value="P:protein transport"/>
    <property type="evidence" value="ECO:0007669"/>
    <property type="project" value="UniProtKB-KW"/>
</dbReference>
<organism evidence="9 10">
    <name type="scientific">Schizothecium vesticola</name>
    <dbReference type="NCBI Taxonomy" id="314040"/>
    <lineage>
        <taxon>Eukaryota</taxon>
        <taxon>Fungi</taxon>
        <taxon>Dikarya</taxon>
        <taxon>Ascomycota</taxon>
        <taxon>Pezizomycotina</taxon>
        <taxon>Sordariomycetes</taxon>
        <taxon>Sordariomycetidae</taxon>
        <taxon>Sordariales</taxon>
        <taxon>Schizotheciaceae</taxon>
        <taxon>Schizothecium</taxon>
    </lineage>
</organism>
<evidence type="ECO:0000256" key="1">
    <source>
        <dbReference type="ARBA" id="ARBA00004294"/>
    </source>
</evidence>
<keyword evidence="5" id="KW-0496">Mitochondrion</keyword>
<evidence type="ECO:0000256" key="2">
    <source>
        <dbReference type="ARBA" id="ARBA00022448"/>
    </source>
</evidence>
<dbReference type="InterPro" id="IPR050931">
    <property type="entry name" value="Mito_Protein_Transport_Metaxin"/>
</dbReference>
<keyword evidence="4" id="KW-0653">Protein transport</keyword>
<dbReference type="Pfam" id="PF10568">
    <property type="entry name" value="Tom37"/>
    <property type="match status" value="1"/>
</dbReference>
<name>A0AA40EUP7_9PEZI</name>
<keyword evidence="7" id="KW-0812">Transmembrane</keyword>
<dbReference type="AlphaFoldDB" id="A0AA40EUP7"/>
<evidence type="ECO:0000256" key="7">
    <source>
        <dbReference type="SAM" id="Phobius"/>
    </source>
</evidence>
<dbReference type="GO" id="GO:0007005">
    <property type="term" value="P:mitochondrion organization"/>
    <property type="evidence" value="ECO:0007669"/>
    <property type="project" value="TreeGrafter"/>
</dbReference>
<evidence type="ECO:0000256" key="6">
    <source>
        <dbReference type="ARBA" id="ARBA00023136"/>
    </source>
</evidence>
<keyword evidence="2" id="KW-0813">Transport</keyword>
<sequence length="417" mass="45337">MVLHLHVWGPAFGLPSIDAECLATIAYFAQTLDSSEYQLIQSSPSAVPTHQLPTLYDPATDTWTASFNAITRSLPPALKEAVGPTPSRRAQSHATAYAAYLAQNATPLLALSLYVSSDNWTTTVRPAYSAILPLPLPWTEPPAVRAAMAACAEPLGLSSLDTDAEAEREEAAGAAAEARGWIHVPRGLIPRRKGVAETLTPEQRAKIRLEGLTRDVLDVLTEAELKEQTREARCLAWGYLALMLVPEVPRGWLREIMRARYGGLCAFVKEGRRDWFGGGGWEGLPWAEEVGGKGEKGRRKRLNAGGESTVGVAGRFLNGLMFTIPQFGDEWARFCAGRSWRVAGKGKEGVVWSARNLLLMVGTGLTLVVGTGLWVYYKPKFGARTQVWTRAAPSVLGLGTAGFMFGQFSDPWRSGLQ</sequence>
<feature type="domain" description="Mitochondrial outer membrane transport complex Sam37/metaxin N-terminal" evidence="8">
    <location>
        <begin position="21"/>
        <end position="145"/>
    </location>
</feature>
<evidence type="ECO:0000256" key="4">
    <source>
        <dbReference type="ARBA" id="ARBA00022927"/>
    </source>
</evidence>
<keyword evidence="3" id="KW-1000">Mitochondrion outer membrane</keyword>
<evidence type="ECO:0000256" key="5">
    <source>
        <dbReference type="ARBA" id="ARBA00023128"/>
    </source>
</evidence>
<dbReference type="InterPro" id="IPR019564">
    <property type="entry name" value="Sam37/metaxin_N"/>
</dbReference>
<dbReference type="Proteomes" id="UP001172155">
    <property type="component" value="Unassembled WGS sequence"/>
</dbReference>
<evidence type="ECO:0000313" key="9">
    <source>
        <dbReference type="EMBL" id="KAK0745857.1"/>
    </source>
</evidence>
<protein>
    <recommendedName>
        <fullName evidence="8">Mitochondrial outer membrane transport complex Sam37/metaxin N-terminal domain-containing protein</fullName>
    </recommendedName>
</protein>
<dbReference type="PANTHER" id="PTHR12289">
    <property type="entry name" value="METAXIN RELATED"/>
    <property type="match status" value="1"/>
</dbReference>
<reference evidence="9" key="1">
    <citation type="submission" date="2023-06" db="EMBL/GenBank/DDBJ databases">
        <title>Genome-scale phylogeny and comparative genomics of the fungal order Sordariales.</title>
        <authorList>
            <consortium name="Lawrence Berkeley National Laboratory"/>
            <person name="Hensen N."/>
            <person name="Bonometti L."/>
            <person name="Westerberg I."/>
            <person name="Brannstrom I.O."/>
            <person name="Guillou S."/>
            <person name="Cros-Aarteil S."/>
            <person name="Calhoun S."/>
            <person name="Haridas S."/>
            <person name="Kuo A."/>
            <person name="Mondo S."/>
            <person name="Pangilinan J."/>
            <person name="Riley R."/>
            <person name="LaButti K."/>
            <person name="Andreopoulos B."/>
            <person name="Lipzen A."/>
            <person name="Chen C."/>
            <person name="Yanf M."/>
            <person name="Daum C."/>
            <person name="Ng V."/>
            <person name="Clum A."/>
            <person name="Steindorff A."/>
            <person name="Ohm R."/>
            <person name="Martin F."/>
            <person name="Silar P."/>
            <person name="Natvig D."/>
            <person name="Lalanne C."/>
            <person name="Gautier V."/>
            <person name="Ament-velasquez S.L."/>
            <person name="Kruys A."/>
            <person name="Hutchinson M.I."/>
            <person name="Powell A.J."/>
            <person name="Barry K."/>
            <person name="Miller A.N."/>
            <person name="Grigoriev I.V."/>
            <person name="Debuchy R."/>
            <person name="Gladieux P."/>
            <person name="Thoren M.H."/>
            <person name="Johannesson H."/>
        </authorList>
    </citation>
    <scope>NUCLEOTIDE SEQUENCE</scope>
    <source>
        <strain evidence="9">SMH3187-1</strain>
    </source>
</reference>
<dbReference type="EMBL" id="JAUKUD010000004">
    <property type="protein sequence ID" value="KAK0745857.1"/>
    <property type="molecule type" value="Genomic_DNA"/>
</dbReference>